<sequence length="1088" mass="121306">MMQTVQYSQPPPTIPNMSVPPPMMVPHHFTQHRFHGERGAHRGHFFQPFRPYPRPGPGGPDSEFDGKRLRKSVMRKTVDYNSALIKMLECRVWQRDFRDRRALQPDVTYYPDLQPPPSYIDNAINSVTTRFVKTATNKMRCPIFCMAWTPEGRRLVTGASSGEFTLWNGLTFNFETILQAHDSPVRTMVWSHNDVWMVTGDHAGYVKYWQSNMNNVKMFQAHKEAIRGLSFSPTDHKFVTCSDDGTLRIWDFMRCYEERILRGHGADVKCVHWHPQKGLIISGSKDNQQPVKLWDPKTGQSLATLHAHKSTVMDIKWNSNGNWLVTASRDHLLKLFDLRNLSQEVQTFRGHKKEASSVAWHPYHEGLFCSGGSDGAILFWHVGADKEVGGIEQAHDSIVWTLAWHPLGHILCSGSNDHTSKFWTRNRPGDLMRDKYNLNTLPAGLPGFEDQDMDEPAVIPGMGPEDKVETVASPTAAQIPGLDFDAGEDRHRSYHKKVPYSKPIPRNFQAQWNETGRANHDDGRDEDSDEEEVSWRGRKSLVLPKDPLTEVITQLIETNPPPGVVPLSQLQPQAIIVYGKLLPVEGNPALASAIAAGPLALQRFIDSGELEELADVIPHIDDNDEFDEYDDYDDNMDLETMSDIELPAPLPSSVFARKAAQQQQQQQHQHQHHPPHQRKSRFSDREDTKDDSEENASSNNRDTLRIRNAPVDCGLEDKDMRNLPLQQPQPLGFPGHRSGPGHRLGLAPDQDMRFTGSSVGDLDLRQTPGGATVPGLLGVTSDQDFRRLQIDGDLRHLNNSVLPRSLMDEDMRSHQGFDQDMRAECGRDLDLRNNPGILPQLPSSQLMGGQFDSDFRQQKSGIMPLLSRPNQGSPLHGGMRGGPPESLREPYDEVEDSRDRGSGMNEGPSKRGLMMGGPQFGDRPPRSLLEQEGWGSGPRKRRWGEPPLDEDDNRGDYQSGPGGNFRQGGSFPGEENFRGGYPMSPGEAGNSPSNGRHFGADPEDSQGGSYNRGNRGPGSWGGGGGPYPPSRQGSPFHYQPEGGFRSRGGRGGFSNRGRGGGMSRGGSRGRFGGPRGMRGGRGPKRGQF</sequence>
<evidence type="ECO:0000313" key="8">
    <source>
        <dbReference type="EMBL" id="KDR16215.1"/>
    </source>
</evidence>
<dbReference type="FunFam" id="2.130.10.10:FF:001049">
    <property type="entry name" value="CG1109"/>
    <property type="match status" value="1"/>
</dbReference>
<feature type="repeat" description="WD" evidence="6">
    <location>
        <begin position="178"/>
        <end position="210"/>
    </location>
</feature>
<dbReference type="Proteomes" id="UP000027135">
    <property type="component" value="Unassembled WGS sequence"/>
</dbReference>
<reference evidence="8 9" key="1">
    <citation type="journal article" date="2014" name="Nat. Commun.">
        <title>Molecular traces of alternative social organization in a termite genome.</title>
        <authorList>
            <person name="Terrapon N."/>
            <person name="Li C."/>
            <person name="Robertson H.M."/>
            <person name="Ji L."/>
            <person name="Meng X."/>
            <person name="Booth W."/>
            <person name="Chen Z."/>
            <person name="Childers C.P."/>
            <person name="Glastad K.M."/>
            <person name="Gokhale K."/>
            <person name="Gowin J."/>
            <person name="Gronenberg W."/>
            <person name="Hermansen R.A."/>
            <person name="Hu H."/>
            <person name="Hunt B.G."/>
            <person name="Huylmans A.K."/>
            <person name="Khalil S.M."/>
            <person name="Mitchell R.D."/>
            <person name="Munoz-Torres M.C."/>
            <person name="Mustard J.A."/>
            <person name="Pan H."/>
            <person name="Reese J.T."/>
            <person name="Scharf M.E."/>
            <person name="Sun F."/>
            <person name="Vogel H."/>
            <person name="Xiao J."/>
            <person name="Yang W."/>
            <person name="Yang Z."/>
            <person name="Yang Z."/>
            <person name="Zhou J."/>
            <person name="Zhu J."/>
            <person name="Brent C.S."/>
            <person name="Elsik C.G."/>
            <person name="Goodisman M.A."/>
            <person name="Liberles D.A."/>
            <person name="Roe R.M."/>
            <person name="Vargo E.L."/>
            <person name="Vilcinskas A."/>
            <person name="Wang J."/>
            <person name="Bornberg-Bauer E."/>
            <person name="Korb J."/>
            <person name="Zhang G."/>
            <person name="Liebig J."/>
        </authorList>
    </citation>
    <scope>NUCLEOTIDE SEQUENCE [LARGE SCALE GENOMIC DNA]</scope>
    <source>
        <tissue evidence="8">Whole organism</tissue>
    </source>
</reference>
<evidence type="ECO:0000256" key="5">
    <source>
        <dbReference type="ARBA" id="ARBA00023242"/>
    </source>
</evidence>
<dbReference type="EMBL" id="KK852804">
    <property type="protein sequence ID" value="KDR16215.1"/>
    <property type="molecule type" value="Genomic_DNA"/>
</dbReference>
<feature type="repeat" description="WD" evidence="6">
    <location>
        <begin position="305"/>
        <end position="346"/>
    </location>
</feature>
<feature type="region of interest" description="Disordered" evidence="7">
    <location>
        <begin position="828"/>
        <end position="851"/>
    </location>
</feature>
<dbReference type="STRING" id="136037.A0A067R053"/>
<dbReference type="InterPro" id="IPR036322">
    <property type="entry name" value="WD40_repeat_dom_sf"/>
</dbReference>
<dbReference type="InterPro" id="IPR015943">
    <property type="entry name" value="WD40/YVTN_repeat-like_dom_sf"/>
</dbReference>
<feature type="repeat" description="WD" evidence="6">
    <location>
        <begin position="392"/>
        <end position="423"/>
    </location>
</feature>
<dbReference type="eggNOG" id="KOG0284">
    <property type="taxonomic scope" value="Eukaryota"/>
</dbReference>
<feature type="compositionally biased region" description="Gly residues" evidence="7">
    <location>
        <begin position="1015"/>
        <end position="1025"/>
    </location>
</feature>
<feature type="compositionally biased region" description="Gly residues" evidence="7">
    <location>
        <begin position="1045"/>
        <end position="1080"/>
    </location>
</feature>
<dbReference type="FunFam" id="2.130.10.10:FF:000077">
    <property type="entry name" value="WD repeat domain 33"/>
    <property type="match status" value="1"/>
</dbReference>
<evidence type="ECO:0000256" key="3">
    <source>
        <dbReference type="ARBA" id="ARBA00022664"/>
    </source>
</evidence>
<proteinExistence type="predicted"/>
<accession>A0A067R053</accession>
<dbReference type="FunFam" id="2.130.10.10:FF:000069">
    <property type="entry name" value="WD repeat domain 33"/>
    <property type="match status" value="1"/>
</dbReference>
<dbReference type="OrthoDB" id="8182791at2759"/>
<keyword evidence="9" id="KW-1185">Reference proteome</keyword>
<feature type="region of interest" description="Disordered" evidence="7">
    <location>
        <begin position="864"/>
        <end position="1088"/>
    </location>
</feature>
<dbReference type="InterPro" id="IPR045245">
    <property type="entry name" value="Pfs2-like"/>
</dbReference>
<gene>
    <name evidence="8" type="ORF">L798_09632</name>
</gene>
<dbReference type="InParanoid" id="A0A067R053"/>
<evidence type="ECO:0000256" key="7">
    <source>
        <dbReference type="SAM" id="MobiDB-lite"/>
    </source>
</evidence>
<dbReference type="PANTHER" id="PTHR22836:SF0">
    <property type="entry name" value="PRE-MRNA 3' END PROCESSING PROTEIN WDR33"/>
    <property type="match status" value="1"/>
</dbReference>
<dbReference type="PROSITE" id="PS50294">
    <property type="entry name" value="WD_REPEATS_REGION"/>
    <property type="match status" value="4"/>
</dbReference>
<dbReference type="Pfam" id="PF00400">
    <property type="entry name" value="WD40"/>
    <property type="match status" value="7"/>
</dbReference>
<dbReference type="AlphaFoldDB" id="A0A067R053"/>
<protein>
    <submittedName>
        <fullName evidence="8">WD repeat-containing protein 33</fullName>
    </submittedName>
</protein>
<evidence type="ECO:0000313" key="9">
    <source>
        <dbReference type="Proteomes" id="UP000027135"/>
    </source>
</evidence>
<feature type="compositionally biased region" description="Basic and acidic residues" evidence="7">
    <location>
        <begin position="886"/>
        <end position="901"/>
    </location>
</feature>
<name>A0A067R053_ZOONE</name>
<dbReference type="CDD" id="cd00200">
    <property type="entry name" value="WD40"/>
    <property type="match status" value="1"/>
</dbReference>
<feature type="repeat" description="WD" evidence="6">
    <location>
        <begin position="348"/>
        <end position="382"/>
    </location>
</feature>
<feature type="region of interest" description="Disordered" evidence="7">
    <location>
        <begin position="656"/>
        <end position="708"/>
    </location>
</feature>
<keyword evidence="2 6" id="KW-0853">WD repeat</keyword>
<organism evidence="8 9">
    <name type="scientific">Zootermopsis nevadensis</name>
    <name type="common">Dampwood termite</name>
    <dbReference type="NCBI Taxonomy" id="136037"/>
    <lineage>
        <taxon>Eukaryota</taxon>
        <taxon>Metazoa</taxon>
        <taxon>Ecdysozoa</taxon>
        <taxon>Arthropoda</taxon>
        <taxon>Hexapoda</taxon>
        <taxon>Insecta</taxon>
        <taxon>Pterygota</taxon>
        <taxon>Neoptera</taxon>
        <taxon>Polyneoptera</taxon>
        <taxon>Dictyoptera</taxon>
        <taxon>Blattodea</taxon>
        <taxon>Blattoidea</taxon>
        <taxon>Termitoidae</taxon>
        <taxon>Termopsidae</taxon>
        <taxon>Zootermopsis</taxon>
    </lineage>
</organism>
<dbReference type="InterPro" id="IPR001680">
    <property type="entry name" value="WD40_rpt"/>
</dbReference>
<evidence type="ECO:0000256" key="6">
    <source>
        <dbReference type="PROSITE-ProRule" id="PRU00221"/>
    </source>
</evidence>
<dbReference type="GO" id="GO:0031124">
    <property type="term" value="P:mRNA 3'-end processing"/>
    <property type="evidence" value="ECO:0007669"/>
    <property type="project" value="InterPro"/>
</dbReference>
<feature type="compositionally biased region" description="Basic residues" evidence="7">
    <location>
        <begin position="669"/>
        <end position="680"/>
    </location>
</feature>
<dbReference type="PROSITE" id="PS50082">
    <property type="entry name" value="WD_REPEATS_2"/>
    <property type="match status" value="7"/>
</dbReference>
<dbReference type="PANTHER" id="PTHR22836">
    <property type="entry name" value="WD40 REPEAT PROTEIN"/>
    <property type="match status" value="1"/>
</dbReference>
<keyword evidence="3" id="KW-0507">mRNA processing</keyword>
<feature type="region of interest" description="Disordered" evidence="7">
    <location>
        <begin position="515"/>
        <end position="535"/>
    </location>
</feature>
<dbReference type="SUPFAM" id="SSF50978">
    <property type="entry name" value="WD40 repeat-like"/>
    <property type="match status" value="1"/>
</dbReference>
<evidence type="ECO:0000256" key="4">
    <source>
        <dbReference type="ARBA" id="ARBA00022737"/>
    </source>
</evidence>
<dbReference type="Gene3D" id="2.130.10.10">
    <property type="entry name" value="YVTN repeat-like/Quinoprotein amine dehydrogenase"/>
    <property type="match status" value="3"/>
</dbReference>
<feature type="repeat" description="WD" evidence="6">
    <location>
        <begin position="219"/>
        <end position="251"/>
    </location>
</feature>
<dbReference type="GO" id="GO:0005847">
    <property type="term" value="C:mRNA cleavage and polyadenylation specificity factor complex"/>
    <property type="evidence" value="ECO:0007669"/>
    <property type="project" value="TreeGrafter"/>
</dbReference>
<comment type="subcellular location">
    <subcellularLocation>
        <location evidence="1">Nucleus</location>
    </subcellularLocation>
</comment>
<evidence type="ECO:0000256" key="2">
    <source>
        <dbReference type="ARBA" id="ARBA00022574"/>
    </source>
</evidence>
<evidence type="ECO:0000256" key="1">
    <source>
        <dbReference type="ARBA" id="ARBA00004123"/>
    </source>
</evidence>
<feature type="repeat" description="WD" evidence="6">
    <location>
        <begin position="136"/>
        <end position="168"/>
    </location>
</feature>
<dbReference type="FunCoup" id="A0A067R053">
    <property type="interactions" value="730"/>
</dbReference>
<dbReference type="SMART" id="SM00320">
    <property type="entry name" value="WD40"/>
    <property type="match status" value="7"/>
</dbReference>
<feature type="repeat" description="WD" evidence="6">
    <location>
        <begin position="261"/>
        <end position="287"/>
    </location>
</feature>
<keyword evidence="5" id="KW-0539">Nucleus</keyword>
<keyword evidence="4" id="KW-0677">Repeat</keyword>